<name>A0A225VH76_9STRA</name>
<gene>
    <name evidence="1" type="ORF">PHMEG_00023797</name>
</gene>
<evidence type="ECO:0000313" key="1">
    <source>
        <dbReference type="EMBL" id="OWZ04319.1"/>
    </source>
</evidence>
<dbReference type="OrthoDB" id="127176at2759"/>
<sequence>MKDVRREEEMEQGAWLEMYLSDISSPETRSCDYANEIDAPSVIRLEFFDSHVLEAGQNIVAEKTSAIVCPVPANSTSVGQHLNVGVMGPLKKKLSAEWLREKVSTTKRQKSVLEWLCILSERGKTSPLKETLIQSAAPFRGAANSIVSENNRLQLIAAREEHHEMNVFYRRWLFNVAMELAAGRGDLCAEIYLPNEIFPKAVKAASAHGHLSVAIKTL</sequence>
<dbReference type="Proteomes" id="UP000198211">
    <property type="component" value="Unassembled WGS sequence"/>
</dbReference>
<proteinExistence type="predicted"/>
<dbReference type="EMBL" id="NBNE01005027">
    <property type="protein sequence ID" value="OWZ04319.1"/>
    <property type="molecule type" value="Genomic_DNA"/>
</dbReference>
<organism evidence="1 2">
    <name type="scientific">Phytophthora megakarya</name>
    <dbReference type="NCBI Taxonomy" id="4795"/>
    <lineage>
        <taxon>Eukaryota</taxon>
        <taxon>Sar</taxon>
        <taxon>Stramenopiles</taxon>
        <taxon>Oomycota</taxon>
        <taxon>Peronosporomycetes</taxon>
        <taxon>Peronosporales</taxon>
        <taxon>Peronosporaceae</taxon>
        <taxon>Phytophthora</taxon>
    </lineage>
</organism>
<evidence type="ECO:0000313" key="2">
    <source>
        <dbReference type="Proteomes" id="UP000198211"/>
    </source>
</evidence>
<keyword evidence="2" id="KW-1185">Reference proteome</keyword>
<accession>A0A225VH76</accession>
<protein>
    <submittedName>
        <fullName evidence="1">Uncharacterized protein</fullName>
    </submittedName>
</protein>
<reference evidence="2" key="1">
    <citation type="submission" date="2017-03" db="EMBL/GenBank/DDBJ databases">
        <title>Phytopthora megakarya and P. palmivora, two closely related causual agents of cacao black pod achieved similar genome size and gene model numbers by different mechanisms.</title>
        <authorList>
            <person name="Ali S."/>
            <person name="Shao J."/>
            <person name="Larry D.J."/>
            <person name="Kronmiller B."/>
            <person name="Shen D."/>
            <person name="Strem M.D."/>
            <person name="Melnick R.L."/>
            <person name="Guiltinan M.J."/>
            <person name="Tyler B.M."/>
            <person name="Meinhardt L.W."/>
            <person name="Bailey B.A."/>
        </authorList>
    </citation>
    <scope>NUCLEOTIDE SEQUENCE [LARGE SCALE GENOMIC DNA]</scope>
    <source>
        <strain evidence="2">zdho120</strain>
    </source>
</reference>
<dbReference type="AlphaFoldDB" id="A0A225VH76"/>
<comment type="caution">
    <text evidence="1">The sequence shown here is derived from an EMBL/GenBank/DDBJ whole genome shotgun (WGS) entry which is preliminary data.</text>
</comment>